<feature type="non-terminal residue" evidence="1">
    <location>
        <position position="1"/>
    </location>
</feature>
<accession>A0AAV9HTX3</accession>
<proteinExistence type="predicted"/>
<organism evidence="1 2">
    <name type="scientific">Cladorrhinum samala</name>
    <dbReference type="NCBI Taxonomy" id="585594"/>
    <lineage>
        <taxon>Eukaryota</taxon>
        <taxon>Fungi</taxon>
        <taxon>Dikarya</taxon>
        <taxon>Ascomycota</taxon>
        <taxon>Pezizomycotina</taxon>
        <taxon>Sordariomycetes</taxon>
        <taxon>Sordariomycetidae</taxon>
        <taxon>Sordariales</taxon>
        <taxon>Podosporaceae</taxon>
        <taxon>Cladorrhinum</taxon>
    </lineage>
</organism>
<keyword evidence="2" id="KW-1185">Reference proteome</keyword>
<comment type="caution">
    <text evidence="1">The sequence shown here is derived from an EMBL/GenBank/DDBJ whole genome shotgun (WGS) entry which is preliminary data.</text>
</comment>
<evidence type="ECO:0000313" key="1">
    <source>
        <dbReference type="EMBL" id="KAK4463808.1"/>
    </source>
</evidence>
<dbReference type="Proteomes" id="UP001321749">
    <property type="component" value="Unassembled WGS sequence"/>
</dbReference>
<protein>
    <submittedName>
        <fullName evidence="1">Uncharacterized protein</fullName>
    </submittedName>
</protein>
<name>A0AAV9HTX3_9PEZI</name>
<reference evidence="1" key="1">
    <citation type="journal article" date="2023" name="Mol. Phylogenet. Evol.">
        <title>Genome-scale phylogeny and comparative genomics of the fungal order Sordariales.</title>
        <authorList>
            <person name="Hensen N."/>
            <person name="Bonometti L."/>
            <person name="Westerberg I."/>
            <person name="Brannstrom I.O."/>
            <person name="Guillou S."/>
            <person name="Cros-Aarteil S."/>
            <person name="Calhoun S."/>
            <person name="Haridas S."/>
            <person name="Kuo A."/>
            <person name="Mondo S."/>
            <person name="Pangilinan J."/>
            <person name="Riley R."/>
            <person name="LaButti K."/>
            <person name="Andreopoulos B."/>
            <person name="Lipzen A."/>
            <person name="Chen C."/>
            <person name="Yan M."/>
            <person name="Daum C."/>
            <person name="Ng V."/>
            <person name="Clum A."/>
            <person name="Steindorff A."/>
            <person name="Ohm R.A."/>
            <person name="Martin F."/>
            <person name="Silar P."/>
            <person name="Natvig D.O."/>
            <person name="Lalanne C."/>
            <person name="Gautier V."/>
            <person name="Ament-Velasquez S.L."/>
            <person name="Kruys A."/>
            <person name="Hutchinson M.I."/>
            <person name="Powell A.J."/>
            <person name="Barry K."/>
            <person name="Miller A.N."/>
            <person name="Grigoriev I.V."/>
            <person name="Debuchy R."/>
            <person name="Gladieux P."/>
            <person name="Hiltunen Thoren M."/>
            <person name="Johannesson H."/>
        </authorList>
    </citation>
    <scope>NUCLEOTIDE SEQUENCE</scope>
    <source>
        <strain evidence="1">PSN324</strain>
    </source>
</reference>
<dbReference type="EMBL" id="MU864955">
    <property type="protein sequence ID" value="KAK4463808.1"/>
    <property type="molecule type" value="Genomic_DNA"/>
</dbReference>
<reference evidence="1" key="2">
    <citation type="submission" date="2023-06" db="EMBL/GenBank/DDBJ databases">
        <authorList>
            <consortium name="Lawrence Berkeley National Laboratory"/>
            <person name="Mondo S.J."/>
            <person name="Hensen N."/>
            <person name="Bonometti L."/>
            <person name="Westerberg I."/>
            <person name="Brannstrom I.O."/>
            <person name="Guillou S."/>
            <person name="Cros-Aarteil S."/>
            <person name="Calhoun S."/>
            <person name="Haridas S."/>
            <person name="Kuo A."/>
            <person name="Pangilinan J."/>
            <person name="Riley R."/>
            <person name="Labutti K."/>
            <person name="Andreopoulos B."/>
            <person name="Lipzen A."/>
            <person name="Chen C."/>
            <person name="Yanf M."/>
            <person name="Daum C."/>
            <person name="Ng V."/>
            <person name="Clum A."/>
            <person name="Steindorff A."/>
            <person name="Ohm R."/>
            <person name="Martin F."/>
            <person name="Silar P."/>
            <person name="Natvig D."/>
            <person name="Lalanne C."/>
            <person name="Gautier V."/>
            <person name="Ament-Velasquez S.L."/>
            <person name="Kruys A."/>
            <person name="Hutchinson M.I."/>
            <person name="Powell A.J."/>
            <person name="Barry K."/>
            <person name="Miller A.N."/>
            <person name="Grigoriev I.V."/>
            <person name="Debuchy R."/>
            <person name="Gladieux P."/>
            <person name="Thoren M.H."/>
            <person name="Johannesson H."/>
        </authorList>
    </citation>
    <scope>NUCLEOTIDE SEQUENCE</scope>
    <source>
        <strain evidence="1">PSN324</strain>
    </source>
</reference>
<dbReference type="AlphaFoldDB" id="A0AAV9HTX3"/>
<sequence length="240" mass="26964">RKNQAQQKWKVGGGIRGRYFRVGPASGSTTGGQGNYYCWLAPQWQLELPSIVEQKKKISSRPVSAYLLFPQNANNRSMQHHSTRRLRILPAGFFFFLISEELGFRIRCSIISRSKGSRRPIFGASLALFSHLDPAIFKTQRYHCQRTGSQGDGLMMWFVRRERRWVFVGLCRGEVEKVAKQCSRELINNGSNQSTSDKQSSASCAAHTCDSLDGDNEDAALSPSRRGGDILLKSRLSKSS</sequence>
<evidence type="ECO:0000313" key="2">
    <source>
        <dbReference type="Proteomes" id="UP001321749"/>
    </source>
</evidence>
<gene>
    <name evidence="1" type="ORF">QBC42DRAFT_264778</name>
</gene>